<dbReference type="STRING" id="366533.SAMN05444339_105162"/>
<dbReference type="GO" id="GO:0016491">
    <property type="term" value="F:oxidoreductase activity"/>
    <property type="evidence" value="ECO:0007669"/>
    <property type="project" value="InterPro"/>
</dbReference>
<dbReference type="AlphaFoldDB" id="A0A1M5AZA6"/>
<protein>
    <submittedName>
        <fullName evidence="2">Predicted dithiol-disulfide isomerase, DsbA family</fullName>
    </submittedName>
</protein>
<accession>A0A1M5AZA6</accession>
<dbReference type="CDD" id="cd03024">
    <property type="entry name" value="DsbA_FrnE"/>
    <property type="match status" value="1"/>
</dbReference>
<keyword evidence="3" id="KW-1185">Reference proteome</keyword>
<reference evidence="3" key="1">
    <citation type="submission" date="2016-11" db="EMBL/GenBank/DDBJ databases">
        <authorList>
            <person name="Varghese N."/>
            <person name="Submissions S."/>
        </authorList>
    </citation>
    <scope>NUCLEOTIDE SEQUENCE [LARGE SCALE GENOMIC DNA]</scope>
    <source>
        <strain evidence="3">DSM 29326</strain>
    </source>
</reference>
<dbReference type="GO" id="GO:0016853">
    <property type="term" value="F:isomerase activity"/>
    <property type="evidence" value="ECO:0007669"/>
    <property type="project" value="UniProtKB-KW"/>
</dbReference>
<dbReference type="SUPFAM" id="SSF52833">
    <property type="entry name" value="Thioredoxin-like"/>
    <property type="match status" value="1"/>
</dbReference>
<dbReference type="EMBL" id="FQUE01000005">
    <property type="protein sequence ID" value="SHF35496.1"/>
    <property type="molecule type" value="Genomic_DNA"/>
</dbReference>
<dbReference type="RefSeq" id="WP_072857503.1">
    <property type="nucleotide sequence ID" value="NZ_FQUE01000005.1"/>
</dbReference>
<dbReference type="PANTHER" id="PTHR13887">
    <property type="entry name" value="GLUTATHIONE S-TRANSFERASE KAPPA"/>
    <property type="match status" value="1"/>
</dbReference>
<evidence type="ECO:0000259" key="1">
    <source>
        <dbReference type="Pfam" id="PF01323"/>
    </source>
</evidence>
<dbReference type="PANTHER" id="PTHR13887:SF41">
    <property type="entry name" value="THIOREDOXIN SUPERFAMILY PROTEIN"/>
    <property type="match status" value="1"/>
</dbReference>
<dbReference type="InterPro" id="IPR036249">
    <property type="entry name" value="Thioredoxin-like_sf"/>
</dbReference>
<keyword evidence="2" id="KW-0413">Isomerase</keyword>
<name>A0A1M5AZA6_LOKAT</name>
<dbReference type="Pfam" id="PF01323">
    <property type="entry name" value="DSBA"/>
    <property type="match status" value="1"/>
</dbReference>
<dbReference type="OrthoDB" id="9799122at2"/>
<sequence>MTDTPLRIDIVSDIVCPWCIVGYRQLKQALVATGTAYDLHWHPFELNPSMPAEGQNMTEHIMEKYGSSRADSQSSRDRLTALGRDLDFTFAFTDDSRMHNTFNAHQLIHWADTSGRGHDLKQALFTAHFTDGRNLSDPDVLVRIAAETGLDAEEARAVLSDRRYADAVRQAERFWTQQGISGVPAMIFDRRHLVTGAQGVETYTSILDQLTGAAAAG</sequence>
<gene>
    <name evidence="2" type="ORF">SAMN05444339_105162</name>
</gene>
<evidence type="ECO:0000313" key="3">
    <source>
        <dbReference type="Proteomes" id="UP000183987"/>
    </source>
</evidence>
<dbReference type="Gene3D" id="3.40.30.10">
    <property type="entry name" value="Glutaredoxin"/>
    <property type="match status" value="1"/>
</dbReference>
<dbReference type="InterPro" id="IPR001853">
    <property type="entry name" value="DSBA-like_thioredoxin_dom"/>
</dbReference>
<proteinExistence type="predicted"/>
<organism evidence="2 3">
    <name type="scientific">Loktanella atrilutea</name>
    <dbReference type="NCBI Taxonomy" id="366533"/>
    <lineage>
        <taxon>Bacteria</taxon>
        <taxon>Pseudomonadati</taxon>
        <taxon>Pseudomonadota</taxon>
        <taxon>Alphaproteobacteria</taxon>
        <taxon>Rhodobacterales</taxon>
        <taxon>Roseobacteraceae</taxon>
        <taxon>Loktanella</taxon>
    </lineage>
</organism>
<feature type="domain" description="DSBA-like thioredoxin" evidence="1">
    <location>
        <begin position="8"/>
        <end position="207"/>
    </location>
</feature>
<dbReference type="Proteomes" id="UP000183987">
    <property type="component" value="Unassembled WGS sequence"/>
</dbReference>
<evidence type="ECO:0000313" key="2">
    <source>
        <dbReference type="EMBL" id="SHF35496.1"/>
    </source>
</evidence>